<dbReference type="InterPro" id="IPR001910">
    <property type="entry name" value="Inosine/uridine_hydrolase_dom"/>
</dbReference>
<reference evidence="6" key="3">
    <citation type="submission" date="2025-08" db="UniProtKB">
        <authorList>
            <consortium name="RefSeq"/>
        </authorList>
    </citation>
    <scope>IDENTIFICATION</scope>
    <source>
        <strain evidence="6">CBS 342.82</strain>
    </source>
</reference>
<protein>
    <submittedName>
        <fullName evidence="6">Inosine/uridine-preferring nucleoside hydrolase</fullName>
    </submittedName>
</protein>
<dbReference type="GO" id="GO:0005829">
    <property type="term" value="C:cytosol"/>
    <property type="evidence" value="ECO:0007669"/>
    <property type="project" value="TreeGrafter"/>
</dbReference>
<proteinExistence type="inferred from homology"/>
<dbReference type="GeneID" id="54357959"/>
<keyword evidence="5" id="KW-1185">Reference proteome</keyword>
<evidence type="ECO:0000256" key="3">
    <source>
        <dbReference type="ARBA" id="ARBA00023295"/>
    </source>
</evidence>
<accession>A0A6J3MJ21</accession>
<dbReference type="PANTHER" id="PTHR12304:SF4">
    <property type="entry name" value="URIDINE NUCLEOSIDASE"/>
    <property type="match status" value="1"/>
</dbReference>
<evidence type="ECO:0000313" key="6">
    <source>
        <dbReference type="RefSeq" id="XP_033464755.1"/>
    </source>
</evidence>
<reference evidence="6" key="2">
    <citation type="submission" date="2020-04" db="EMBL/GenBank/DDBJ databases">
        <authorList>
            <consortium name="NCBI Genome Project"/>
        </authorList>
    </citation>
    <scope>NUCLEOTIDE SEQUENCE</scope>
    <source>
        <strain evidence="6">CBS 342.82</strain>
    </source>
</reference>
<keyword evidence="2 6" id="KW-0378">Hydrolase</keyword>
<reference evidence="6" key="1">
    <citation type="submission" date="2020-01" db="EMBL/GenBank/DDBJ databases">
        <authorList>
            <consortium name="DOE Joint Genome Institute"/>
            <person name="Haridas S."/>
            <person name="Albert R."/>
            <person name="Binder M."/>
            <person name="Bloem J."/>
            <person name="Labutti K."/>
            <person name="Salamov A."/>
            <person name="Andreopoulos B."/>
            <person name="Baker S.E."/>
            <person name="Barry K."/>
            <person name="Bills G."/>
            <person name="Bluhm B.H."/>
            <person name="Cannon C."/>
            <person name="Castanera R."/>
            <person name="Culley D.E."/>
            <person name="Daum C."/>
            <person name="Ezra D."/>
            <person name="Gonzalez J.B."/>
            <person name="Henrissat B."/>
            <person name="Kuo A."/>
            <person name="Liang C."/>
            <person name="Lipzen A."/>
            <person name="Lutzoni F."/>
            <person name="Magnuson J."/>
            <person name="Mondo S."/>
            <person name="Nolan M."/>
            <person name="Ohm R."/>
            <person name="Pangilinan J."/>
            <person name="Park H.-J."/>
            <person name="Ramirez L."/>
            <person name="Alfaro M."/>
            <person name="Sun H."/>
            <person name="Tritt A."/>
            <person name="Yoshinaga Y."/>
            <person name="Zwiers L.-H."/>
            <person name="Turgeon B.G."/>
            <person name="Goodwin S.B."/>
            <person name="Spatafora J.W."/>
            <person name="Crous P.W."/>
            <person name="Grigoriev I.V."/>
        </authorList>
    </citation>
    <scope>NUCLEOTIDE SEQUENCE</scope>
    <source>
        <strain evidence="6">CBS 342.82</strain>
    </source>
</reference>
<keyword evidence="3" id="KW-0326">Glycosidase</keyword>
<evidence type="ECO:0000313" key="5">
    <source>
        <dbReference type="Proteomes" id="UP000504637"/>
    </source>
</evidence>
<sequence>MSSPPTTPKTPIWLDVDTGHDDAFALLLAAHHPSVELLGVSTVYGNASLEDTTRNTLSILTALNRASVPVYAGSPRAYCRGPASAPDIHGATGLDGTTGLPAPSFAPRTDVPAITAIHAALAAQLRGKAWLVATGALTNIALLFAAHPALAEHIGGVSIMGGAVGGGFTGAALGRLGGEGERFGNWTPWAEYNIYVDPESAQAVLEHPALAPRGKIVLVPLDLTHQFLATPDVLSRVLHGPDPEAGRRPPSPTRTLFHEILTFFAATYADVFGLTAGPPLHDPLAVAAAFAPGLFSDGDAGEGEGARYAIRVVTDGEHGDSMHIRSGASQCGRTVATELPRGQQGVRIPKALNIPELWALLEGCLERAEAEA</sequence>
<dbReference type="InterPro" id="IPR036452">
    <property type="entry name" value="Ribo_hydro-like"/>
</dbReference>
<dbReference type="InterPro" id="IPR023186">
    <property type="entry name" value="IUNH"/>
</dbReference>
<name>A0A6J3MJ21_9PEZI</name>
<dbReference type="GO" id="GO:0006152">
    <property type="term" value="P:purine nucleoside catabolic process"/>
    <property type="evidence" value="ECO:0007669"/>
    <property type="project" value="TreeGrafter"/>
</dbReference>
<dbReference type="Pfam" id="PF01156">
    <property type="entry name" value="IU_nuc_hydro"/>
    <property type="match status" value="1"/>
</dbReference>
<dbReference type="RefSeq" id="XP_033464755.1">
    <property type="nucleotide sequence ID" value="XM_033600159.1"/>
</dbReference>
<dbReference type="Proteomes" id="UP000504637">
    <property type="component" value="Unplaced"/>
</dbReference>
<gene>
    <name evidence="6" type="ORF">K489DRAFT_289795</name>
</gene>
<dbReference type="PANTHER" id="PTHR12304">
    <property type="entry name" value="INOSINE-URIDINE PREFERRING NUCLEOSIDE HYDROLASE"/>
    <property type="match status" value="1"/>
</dbReference>
<dbReference type="CDD" id="cd02651">
    <property type="entry name" value="nuc_hydro_IU_UC_XIUA"/>
    <property type="match status" value="1"/>
</dbReference>
<comment type="similarity">
    <text evidence="1">Belongs to the IUNH family.</text>
</comment>
<evidence type="ECO:0000256" key="2">
    <source>
        <dbReference type="ARBA" id="ARBA00022801"/>
    </source>
</evidence>
<organism evidence="6">
    <name type="scientific">Dissoconium aciculare CBS 342.82</name>
    <dbReference type="NCBI Taxonomy" id="1314786"/>
    <lineage>
        <taxon>Eukaryota</taxon>
        <taxon>Fungi</taxon>
        <taxon>Dikarya</taxon>
        <taxon>Ascomycota</taxon>
        <taxon>Pezizomycotina</taxon>
        <taxon>Dothideomycetes</taxon>
        <taxon>Dothideomycetidae</taxon>
        <taxon>Mycosphaerellales</taxon>
        <taxon>Dissoconiaceae</taxon>
        <taxon>Dissoconium</taxon>
    </lineage>
</organism>
<dbReference type="GO" id="GO:0008477">
    <property type="term" value="F:purine nucleosidase activity"/>
    <property type="evidence" value="ECO:0007669"/>
    <property type="project" value="TreeGrafter"/>
</dbReference>
<dbReference type="OrthoDB" id="432381at2759"/>
<evidence type="ECO:0000259" key="4">
    <source>
        <dbReference type="Pfam" id="PF01156"/>
    </source>
</evidence>
<dbReference type="AlphaFoldDB" id="A0A6J3MJ21"/>
<dbReference type="Gene3D" id="3.90.245.10">
    <property type="entry name" value="Ribonucleoside hydrolase-like"/>
    <property type="match status" value="1"/>
</dbReference>
<feature type="non-terminal residue" evidence="6">
    <location>
        <position position="372"/>
    </location>
</feature>
<evidence type="ECO:0000256" key="1">
    <source>
        <dbReference type="ARBA" id="ARBA00009176"/>
    </source>
</evidence>
<feature type="domain" description="Inosine/uridine-preferring nucleoside hydrolase" evidence="4">
    <location>
        <begin position="12"/>
        <end position="358"/>
    </location>
</feature>
<dbReference type="SUPFAM" id="SSF53590">
    <property type="entry name" value="Nucleoside hydrolase"/>
    <property type="match status" value="1"/>
</dbReference>